<feature type="transmembrane region" description="Helical" evidence="10">
    <location>
        <begin position="157"/>
        <end position="177"/>
    </location>
</feature>
<dbReference type="Pfam" id="PF02793">
    <property type="entry name" value="HRM"/>
    <property type="match status" value="1"/>
</dbReference>
<feature type="domain" description="G-protein coupled receptors family 2 profile 2" evidence="12">
    <location>
        <begin position="120"/>
        <end position="405"/>
    </location>
</feature>
<dbReference type="GO" id="GO:0005886">
    <property type="term" value="C:plasma membrane"/>
    <property type="evidence" value="ECO:0007669"/>
    <property type="project" value="UniProtKB-SubCell"/>
</dbReference>
<keyword evidence="9" id="KW-0807">Transducer</keyword>
<proteinExistence type="evidence at transcript level"/>
<keyword evidence="4 10" id="KW-0812">Transmembrane</keyword>
<dbReference type="Gene3D" id="4.10.1240.10">
    <property type="entry name" value="GPCR, family 2, extracellular hormone receptor domain"/>
    <property type="match status" value="1"/>
</dbReference>
<dbReference type="Gene3D" id="1.20.1070.10">
    <property type="entry name" value="Rhodopsin 7-helix transmembrane proteins"/>
    <property type="match status" value="1"/>
</dbReference>
<feature type="transmembrane region" description="Helical" evidence="10">
    <location>
        <begin position="197"/>
        <end position="225"/>
    </location>
</feature>
<sequence>MMIQVDEEGMYDIGFIQDTRDPAIVEKAKEDCYSSSNKSILNGRECPQEYDGWSCIPHTPAGEVASIPCPNFITGFDENRFGFRECFENGTWFRHPHGNKTWTNYSTCVDLDDFELRWNVNLIYKGGYMLSLVALIISLCIFYYFKSLTCTRIQIHKNLFISLVVNNFLWLVWYKAVLEDVKVTAGNPVWCQVLHLLVHYFMVATYFWMFCEGLYLHTILVVTFLTESRVMGCLYIIGWGIPAVLVVLYAVCRSSSTTGETIHCWMEESSYLLVLSIPVCISMIANLFFLFNIVRLLLKKLPSVNGGQTNTPHSSIREKSSFKLKNFRKNTLSRDDSQEPSGSSGRTKKAVRATLILIPLLGLQYIVTPFRPEPGTPWERFYQVTSAVVASGQGVCVALLFCFCNGEVISAIRRKYNQCVMTKRRSWQPCSGTTTVSFSRSSLMQHQHSTQPHIQLNQQYVPQPESEVIIPPSNYYQQVESVNNQKSVLL</sequence>
<keyword evidence="5 10" id="KW-1133">Transmembrane helix</keyword>
<dbReference type="PANTHER" id="PTHR45620">
    <property type="entry name" value="PDF RECEPTOR-LIKE PROTEIN-RELATED"/>
    <property type="match status" value="1"/>
</dbReference>
<evidence type="ECO:0000256" key="10">
    <source>
        <dbReference type="SAM" id="Phobius"/>
    </source>
</evidence>
<protein>
    <submittedName>
        <fullName evidence="13">Calcitonin</fullName>
    </submittedName>
</protein>
<evidence type="ECO:0000259" key="11">
    <source>
        <dbReference type="PROSITE" id="PS50227"/>
    </source>
</evidence>
<dbReference type="InterPro" id="IPR036445">
    <property type="entry name" value="GPCR_2_extracell_dom_sf"/>
</dbReference>
<dbReference type="GO" id="GO:0007188">
    <property type="term" value="P:adenylate cyclase-modulating G protein-coupled receptor signaling pathway"/>
    <property type="evidence" value="ECO:0007669"/>
    <property type="project" value="TreeGrafter"/>
</dbReference>
<name>A0A5J6NPV3_9HEMI</name>
<feature type="transmembrane region" description="Helical" evidence="10">
    <location>
        <begin position="387"/>
        <end position="406"/>
    </location>
</feature>
<evidence type="ECO:0000256" key="5">
    <source>
        <dbReference type="ARBA" id="ARBA00022989"/>
    </source>
</evidence>
<dbReference type="InterPro" id="IPR001879">
    <property type="entry name" value="GPCR_2_extracellular_dom"/>
</dbReference>
<feature type="transmembrane region" description="Helical" evidence="10">
    <location>
        <begin position="126"/>
        <end position="145"/>
    </location>
</feature>
<dbReference type="EMBL" id="MK956911">
    <property type="protein sequence ID" value="QEY08359.1"/>
    <property type="molecule type" value="mRNA"/>
</dbReference>
<dbReference type="SUPFAM" id="SSF81321">
    <property type="entry name" value="Family A G protein-coupled receptor-like"/>
    <property type="match status" value="1"/>
</dbReference>
<dbReference type="GO" id="GO:0007166">
    <property type="term" value="P:cell surface receptor signaling pathway"/>
    <property type="evidence" value="ECO:0007669"/>
    <property type="project" value="InterPro"/>
</dbReference>
<comment type="similarity">
    <text evidence="2">Belongs to the G-protein coupled receptor 2 family.</text>
</comment>
<evidence type="ECO:0000256" key="2">
    <source>
        <dbReference type="ARBA" id="ARBA00005314"/>
    </source>
</evidence>
<keyword evidence="3" id="KW-1003">Cell membrane</keyword>
<dbReference type="InterPro" id="IPR050332">
    <property type="entry name" value="GPCR_2"/>
</dbReference>
<dbReference type="AlphaFoldDB" id="A0A5J6NPV3"/>
<keyword evidence="6" id="KW-0297">G-protein coupled receptor</keyword>
<feature type="transmembrane region" description="Helical" evidence="10">
    <location>
        <begin position="271"/>
        <end position="291"/>
    </location>
</feature>
<dbReference type="CDD" id="cd15260">
    <property type="entry name" value="7tmB1_NPR_B4_insect-like"/>
    <property type="match status" value="1"/>
</dbReference>
<feature type="transmembrane region" description="Helical" evidence="10">
    <location>
        <begin position="350"/>
        <end position="367"/>
    </location>
</feature>
<evidence type="ECO:0000256" key="9">
    <source>
        <dbReference type="ARBA" id="ARBA00023224"/>
    </source>
</evidence>
<dbReference type="PROSITE" id="PS50227">
    <property type="entry name" value="G_PROTEIN_RECEP_F2_3"/>
    <property type="match status" value="1"/>
</dbReference>
<dbReference type="GO" id="GO:0008528">
    <property type="term" value="F:G protein-coupled peptide receptor activity"/>
    <property type="evidence" value="ECO:0007669"/>
    <property type="project" value="TreeGrafter"/>
</dbReference>
<dbReference type="PANTHER" id="PTHR45620:SF32">
    <property type="entry name" value="DIURETIC HORMONE 31 RECEPTOR, ISOFORM C"/>
    <property type="match status" value="1"/>
</dbReference>
<evidence type="ECO:0000259" key="12">
    <source>
        <dbReference type="PROSITE" id="PS50261"/>
    </source>
</evidence>
<evidence type="ECO:0000256" key="7">
    <source>
        <dbReference type="ARBA" id="ARBA00023136"/>
    </source>
</evidence>
<dbReference type="PRINTS" id="PR00249">
    <property type="entry name" value="GPCRSECRETIN"/>
</dbReference>
<evidence type="ECO:0000313" key="13">
    <source>
        <dbReference type="EMBL" id="QEY08359.1"/>
    </source>
</evidence>
<feature type="domain" description="G-protein coupled receptors family 2 profile 1" evidence="11">
    <location>
        <begin position="31"/>
        <end position="112"/>
    </location>
</feature>
<feature type="transmembrane region" description="Helical" evidence="10">
    <location>
        <begin position="232"/>
        <end position="251"/>
    </location>
</feature>
<dbReference type="SUPFAM" id="SSF111418">
    <property type="entry name" value="Hormone receptor domain"/>
    <property type="match status" value="1"/>
</dbReference>
<dbReference type="InterPro" id="IPR000832">
    <property type="entry name" value="GPCR_2_secretin-like"/>
</dbReference>
<dbReference type="InterPro" id="IPR017981">
    <property type="entry name" value="GPCR_2-like_7TM"/>
</dbReference>
<comment type="subcellular location">
    <subcellularLocation>
        <location evidence="1">Cell membrane</location>
        <topology evidence="1">Multi-pass membrane protein</topology>
    </subcellularLocation>
</comment>
<keyword evidence="7 10" id="KW-0472">Membrane</keyword>
<evidence type="ECO:0000256" key="4">
    <source>
        <dbReference type="ARBA" id="ARBA00022692"/>
    </source>
</evidence>
<organism evidence="13">
    <name type="scientific">Phenacoccus solenopsis</name>
    <name type="common">Solenopsis mealybug</name>
    <dbReference type="NCBI Taxonomy" id="483260"/>
    <lineage>
        <taxon>Eukaryota</taxon>
        <taxon>Metazoa</taxon>
        <taxon>Ecdysozoa</taxon>
        <taxon>Arthropoda</taxon>
        <taxon>Hexapoda</taxon>
        <taxon>Insecta</taxon>
        <taxon>Pterygota</taxon>
        <taxon>Neoptera</taxon>
        <taxon>Paraneoptera</taxon>
        <taxon>Hemiptera</taxon>
        <taxon>Sternorrhyncha</taxon>
        <taxon>Coccoidea</taxon>
        <taxon>Pseudococcidae</taxon>
        <taxon>Phenacoccus</taxon>
    </lineage>
</organism>
<reference evidence="13" key="1">
    <citation type="journal article" date="2019" name="Sci. Rep.">
        <title>Using de novo transcriptome assembly and analysis to study RNAi in Phenacoccus solenopsis Tinsley (Hemiptera: Pseudococcidae).</title>
        <authorList>
            <person name="Singh S."/>
            <person name="Gupta M."/>
            <person name="Pandher S."/>
            <person name="Kaur G."/>
            <person name="Goel N."/>
            <person name="Rathore P."/>
        </authorList>
    </citation>
    <scope>NUCLEOTIDE SEQUENCE</scope>
</reference>
<dbReference type="PROSITE" id="PS50261">
    <property type="entry name" value="G_PROTEIN_RECEP_F2_4"/>
    <property type="match status" value="1"/>
</dbReference>
<evidence type="ECO:0000256" key="8">
    <source>
        <dbReference type="ARBA" id="ARBA00023170"/>
    </source>
</evidence>
<dbReference type="SMART" id="SM00008">
    <property type="entry name" value="HormR"/>
    <property type="match status" value="1"/>
</dbReference>
<keyword evidence="8" id="KW-0675">Receptor</keyword>
<dbReference type="Pfam" id="PF00002">
    <property type="entry name" value="7tm_2"/>
    <property type="match status" value="1"/>
</dbReference>
<evidence type="ECO:0000256" key="6">
    <source>
        <dbReference type="ARBA" id="ARBA00023040"/>
    </source>
</evidence>
<evidence type="ECO:0000256" key="3">
    <source>
        <dbReference type="ARBA" id="ARBA00022475"/>
    </source>
</evidence>
<accession>A0A5J6NPV3</accession>
<evidence type="ECO:0000256" key="1">
    <source>
        <dbReference type="ARBA" id="ARBA00004651"/>
    </source>
</evidence>